<keyword evidence="4" id="KW-0862">Zinc</keyword>
<name>A0A1V6UIK7_PENNA</name>
<evidence type="ECO:0008006" key="8">
    <source>
        <dbReference type="Google" id="ProtNLM"/>
    </source>
</evidence>
<protein>
    <recommendedName>
        <fullName evidence="8">BED-type domain-containing protein</fullName>
    </recommendedName>
</protein>
<evidence type="ECO:0000256" key="5">
    <source>
        <dbReference type="ARBA" id="ARBA00023242"/>
    </source>
</evidence>
<dbReference type="GO" id="GO:0005634">
    <property type="term" value="C:nucleus"/>
    <property type="evidence" value="ECO:0007669"/>
    <property type="project" value="UniProtKB-SubCell"/>
</dbReference>
<keyword evidence="2" id="KW-0479">Metal-binding</keyword>
<comment type="subcellular location">
    <subcellularLocation>
        <location evidence="1">Nucleus</location>
    </subcellularLocation>
</comment>
<evidence type="ECO:0000256" key="4">
    <source>
        <dbReference type="ARBA" id="ARBA00022833"/>
    </source>
</evidence>
<dbReference type="EMBL" id="MOOB01000787">
    <property type="protein sequence ID" value="OQE38089.1"/>
    <property type="molecule type" value="Genomic_DNA"/>
</dbReference>
<comment type="caution">
    <text evidence="6">The sequence shown here is derived from an EMBL/GenBank/DDBJ whole genome shotgun (WGS) entry which is preliminary data.</text>
</comment>
<dbReference type="AlphaFoldDB" id="A0A1V6UIK7"/>
<accession>A0A1V6UIK7</accession>
<dbReference type="GO" id="GO:0008270">
    <property type="term" value="F:zinc ion binding"/>
    <property type="evidence" value="ECO:0007669"/>
    <property type="project" value="UniProtKB-KW"/>
</dbReference>
<keyword evidence="3" id="KW-0863">Zinc-finger</keyword>
<evidence type="ECO:0000256" key="3">
    <source>
        <dbReference type="ARBA" id="ARBA00022771"/>
    </source>
</evidence>
<feature type="non-terminal residue" evidence="6">
    <location>
        <position position="388"/>
    </location>
</feature>
<dbReference type="STRING" id="60175.A0A1V6UIK7"/>
<feature type="non-terminal residue" evidence="6">
    <location>
        <position position="1"/>
    </location>
</feature>
<dbReference type="InterPro" id="IPR052035">
    <property type="entry name" value="ZnF_BED_domain_contain"/>
</dbReference>
<dbReference type="InterPro" id="IPR012337">
    <property type="entry name" value="RNaseH-like_sf"/>
</dbReference>
<dbReference type="SUPFAM" id="SSF53098">
    <property type="entry name" value="Ribonuclease H-like"/>
    <property type="match status" value="1"/>
</dbReference>
<proteinExistence type="predicted"/>
<gene>
    <name evidence="6" type="ORF">PENNAL_c0787G08625</name>
</gene>
<dbReference type="OMA" id="NDKRINW"/>
<sequence length="388" mass="43483">AYIAGPSSIPTSSQLDVSYAENPFDPNLDPNLFNSQQTATSVVESDFIDLAVEHSSLQRIGPDRRKHFVLFDKMNDASKAKFIEWWRTTVRGSEPETQREPLVMCRSCGVSLPHPHSKQSGTNTMKRHLSTGKCQKASRNLATQQSIIQTMQHAAILESSRATNFSQDEWEREQIECITALNLPFRSLARKQLASLVRMAQRAPTEPTLLHPRTAQRRLKKIVYEEHHTILSTLPPNAKLSIALDCWTSPFQQAFMAITGYFIDQDWNYRELLLGFEPLNGPHSGVNLSEVLMEIFKKHDISDRILAITSDNASNNTTLVQSIQDSIDSLNLPSSPVVVRIPCLAHVIQLSLRELLGSVKADPQNDTTDTNFSNVEAQARSLHASESQ</sequence>
<dbReference type="Proteomes" id="UP000191691">
    <property type="component" value="Unassembled WGS sequence"/>
</dbReference>
<evidence type="ECO:0000256" key="2">
    <source>
        <dbReference type="ARBA" id="ARBA00022723"/>
    </source>
</evidence>
<evidence type="ECO:0000313" key="7">
    <source>
        <dbReference type="Proteomes" id="UP000191691"/>
    </source>
</evidence>
<dbReference type="PANTHER" id="PTHR46481">
    <property type="entry name" value="ZINC FINGER BED DOMAIN-CONTAINING PROTEIN 4"/>
    <property type="match status" value="1"/>
</dbReference>
<dbReference type="PANTHER" id="PTHR46481:SF10">
    <property type="entry name" value="ZINC FINGER BED DOMAIN-CONTAINING PROTEIN 39"/>
    <property type="match status" value="1"/>
</dbReference>
<evidence type="ECO:0000313" key="6">
    <source>
        <dbReference type="EMBL" id="OQE38089.1"/>
    </source>
</evidence>
<reference evidence="7" key="1">
    <citation type="journal article" date="2017" name="Nat. Microbiol.">
        <title>Global analysis of biosynthetic gene clusters reveals vast potential of secondary metabolite production in Penicillium species.</title>
        <authorList>
            <person name="Nielsen J.C."/>
            <person name="Grijseels S."/>
            <person name="Prigent S."/>
            <person name="Ji B."/>
            <person name="Dainat J."/>
            <person name="Nielsen K.F."/>
            <person name="Frisvad J.C."/>
            <person name="Workman M."/>
            <person name="Nielsen J."/>
        </authorList>
    </citation>
    <scope>NUCLEOTIDE SEQUENCE [LARGE SCALE GENOMIC DNA]</scope>
    <source>
        <strain evidence="7">IBT 13039</strain>
    </source>
</reference>
<keyword evidence="7" id="KW-1185">Reference proteome</keyword>
<keyword evidence="5" id="KW-0539">Nucleus</keyword>
<evidence type="ECO:0000256" key="1">
    <source>
        <dbReference type="ARBA" id="ARBA00004123"/>
    </source>
</evidence>
<organism evidence="6 7">
    <name type="scientific">Penicillium nalgiovense</name>
    <dbReference type="NCBI Taxonomy" id="60175"/>
    <lineage>
        <taxon>Eukaryota</taxon>
        <taxon>Fungi</taxon>
        <taxon>Dikarya</taxon>
        <taxon>Ascomycota</taxon>
        <taxon>Pezizomycotina</taxon>
        <taxon>Eurotiomycetes</taxon>
        <taxon>Eurotiomycetidae</taxon>
        <taxon>Eurotiales</taxon>
        <taxon>Aspergillaceae</taxon>
        <taxon>Penicillium</taxon>
    </lineage>
</organism>